<dbReference type="AlphaFoldDB" id="A0A9X4XFL7"/>
<accession>A0A9X4XFL7</accession>
<sequence length="193" mass="23539">MTLARHEVERLVVEYQQGKIEFDEIFKKFEKLIDDCFWRFLKKHRFECPTLEREDLKSVCYLAFYKSIEGFDIRKGYAFSTYFYKTAYFSMLHEYQKHLGERALSLDWKEEKKDGLLKFIGVDGFIESRRLEWLEYMKEVMERKKFEPNMVEAILIHLETREPLYKVASRYGIYQVKASRYLMKLKKELRAEV</sequence>
<gene>
    <name evidence="2" type="ORF">GMA92_13905</name>
</gene>
<dbReference type="InterPro" id="IPR007627">
    <property type="entry name" value="RNA_pol_sigma70_r2"/>
</dbReference>
<proteinExistence type="predicted"/>
<reference evidence="2 3" key="1">
    <citation type="journal article" date="2019" name="Nat. Med.">
        <title>A library of human gut bacterial isolates paired with longitudinal multiomics data enables mechanistic microbiome research.</title>
        <authorList>
            <person name="Poyet M."/>
            <person name="Groussin M."/>
            <person name="Gibbons S.M."/>
            <person name="Avila-Pacheco J."/>
            <person name="Jiang X."/>
            <person name="Kearney S.M."/>
            <person name="Perrotta A.R."/>
            <person name="Berdy B."/>
            <person name="Zhao S."/>
            <person name="Lieberman T.D."/>
            <person name="Swanson P.K."/>
            <person name="Smith M."/>
            <person name="Roesemann S."/>
            <person name="Alexander J.E."/>
            <person name="Rich S.A."/>
            <person name="Livny J."/>
            <person name="Vlamakis H."/>
            <person name="Clish C."/>
            <person name="Bullock K."/>
            <person name="Deik A."/>
            <person name="Scott J."/>
            <person name="Pierce K.A."/>
            <person name="Xavier R.J."/>
            <person name="Alm E.J."/>
        </authorList>
    </citation>
    <scope>NUCLEOTIDE SEQUENCE [LARGE SCALE GENOMIC DNA]</scope>
    <source>
        <strain evidence="2 3">BIOML-A198</strain>
    </source>
</reference>
<feature type="domain" description="RNA polymerase sigma-70 region 2" evidence="1">
    <location>
        <begin position="47"/>
        <end position="97"/>
    </location>
</feature>
<dbReference type="Proteomes" id="UP000487649">
    <property type="component" value="Unassembled WGS sequence"/>
</dbReference>
<dbReference type="Gene3D" id="1.10.1740.10">
    <property type="match status" value="1"/>
</dbReference>
<dbReference type="InterPro" id="IPR013325">
    <property type="entry name" value="RNA_pol_sigma_r2"/>
</dbReference>
<dbReference type="GO" id="GO:0003700">
    <property type="term" value="F:DNA-binding transcription factor activity"/>
    <property type="evidence" value="ECO:0007669"/>
    <property type="project" value="InterPro"/>
</dbReference>
<dbReference type="GO" id="GO:0006352">
    <property type="term" value="P:DNA-templated transcription initiation"/>
    <property type="evidence" value="ECO:0007669"/>
    <property type="project" value="InterPro"/>
</dbReference>
<protein>
    <recommendedName>
        <fullName evidence="1">RNA polymerase sigma-70 region 2 domain-containing protein</fullName>
    </recommendedName>
</protein>
<evidence type="ECO:0000313" key="2">
    <source>
        <dbReference type="EMBL" id="MTK22508.1"/>
    </source>
</evidence>
<name>A0A9X4XFL7_9FIRM</name>
<comment type="caution">
    <text evidence="2">The sequence shown here is derived from an EMBL/GenBank/DDBJ whole genome shotgun (WGS) entry which is preliminary data.</text>
</comment>
<dbReference type="Pfam" id="PF04542">
    <property type="entry name" value="Sigma70_r2"/>
    <property type="match status" value="1"/>
</dbReference>
<dbReference type="EMBL" id="WMQE01000041">
    <property type="protein sequence ID" value="MTK22508.1"/>
    <property type="molecule type" value="Genomic_DNA"/>
</dbReference>
<evidence type="ECO:0000259" key="1">
    <source>
        <dbReference type="Pfam" id="PF04542"/>
    </source>
</evidence>
<evidence type="ECO:0000313" key="3">
    <source>
        <dbReference type="Proteomes" id="UP000487649"/>
    </source>
</evidence>
<dbReference type="SUPFAM" id="SSF88946">
    <property type="entry name" value="Sigma2 domain of RNA polymerase sigma factors"/>
    <property type="match status" value="1"/>
</dbReference>
<organism evidence="2 3">
    <name type="scientific">Turicibacter sanguinis</name>
    <dbReference type="NCBI Taxonomy" id="154288"/>
    <lineage>
        <taxon>Bacteria</taxon>
        <taxon>Bacillati</taxon>
        <taxon>Bacillota</taxon>
        <taxon>Erysipelotrichia</taxon>
        <taxon>Erysipelotrichales</taxon>
        <taxon>Turicibacteraceae</taxon>
        <taxon>Turicibacter</taxon>
    </lineage>
</organism>